<feature type="region of interest" description="Disordered" evidence="1">
    <location>
        <begin position="1"/>
        <end position="25"/>
    </location>
</feature>
<sequence>YVKKNPDDPSVKEINAEDLQLLNAT</sequence>
<organism evidence="2 3">
    <name type="scientific">Streblomastix strix</name>
    <dbReference type="NCBI Taxonomy" id="222440"/>
    <lineage>
        <taxon>Eukaryota</taxon>
        <taxon>Metamonada</taxon>
        <taxon>Preaxostyla</taxon>
        <taxon>Oxymonadida</taxon>
        <taxon>Streblomastigidae</taxon>
        <taxon>Streblomastix</taxon>
    </lineage>
</organism>
<dbReference type="AlphaFoldDB" id="A0A5J4R327"/>
<dbReference type="Proteomes" id="UP000324800">
    <property type="component" value="Unassembled WGS sequence"/>
</dbReference>
<gene>
    <name evidence="2" type="ORF">EZS28_053856</name>
</gene>
<accession>A0A5J4R327</accession>
<dbReference type="EMBL" id="SNRW01043640">
    <property type="protein sequence ID" value="KAA6327113.1"/>
    <property type="molecule type" value="Genomic_DNA"/>
</dbReference>
<reference evidence="2 3" key="1">
    <citation type="submission" date="2019-03" db="EMBL/GenBank/DDBJ databases">
        <title>Single cell metagenomics reveals metabolic interactions within the superorganism composed of flagellate Streblomastix strix and complex community of Bacteroidetes bacteria on its surface.</title>
        <authorList>
            <person name="Treitli S.C."/>
            <person name="Kolisko M."/>
            <person name="Husnik F."/>
            <person name="Keeling P."/>
            <person name="Hampl V."/>
        </authorList>
    </citation>
    <scope>NUCLEOTIDE SEQUENCE [LARGE SCALE GENOMIC DNA]</scope>
    <source>
        <strain evidence="2">ST1C</strain>
    </source>
</reference>
<comment type="caution">
    <text evidence="2">The sequence shown here is derived from an EMBL/GenBank/DDBJ whole genome shotgun (WGS) entry which is preliminary data.</text>
</comment>
<evidence type="ECO:0000313" key="2">
    <source>
        <dbReference type="EMBL" id="KAA6327113.1"/>
    </source>
</evidence>
<evidence type="ECO:0000256" key="1">
    <source>
        <dbReference type="SAM" id="MobiDB-lite"/>
    </source>
</evidence>
<feature type="compositionally biased region" description="Basic and acidic residues" evidence="1">
    <location>
        <begin position="1"/>
        <end position="15"/>
    </location>
</feature>
<name>A0A5J4R327_9EUKA</name>
<proteinExistence type="predicted"/>
<feature type="non-terminal residue" evidence="2">
    <location>
        <position position="1"/>
    </location>
</feature>
<evidence type="ECO:0000313" key="3">
    <source>
        <dbReference type="Proteomes" id="UP000324800"/>
    </source>
</evidence>
<protein>
    <submittedName>
        <fullName evidence="2">Uncharacterized protein</fullName>
    </submittedName>
</protein>